<evidence type="ECO:0000256" key="1">
    <source>
        <dbReference type="ARBA" id="ARBA00005724"/>
    </source>
</evidence>
<dbReference type="PANTHER" id="PTHR20959">
    <property type="entry name" value="TRANSPORT AND GOLGI ORGANIZATION PROTEIN 6 FAMILY MEMBER"/>
    <property type="match status" value="1"/>
</dbReference>
<keyword evidence="4" id="KW-1185">Reference proteome</keyword>
<gene>
    <name evidence="3" type="ORF">TrST_g1239</name>
</gene>
<dbReference type="PANTHER" id="PTHR20959:SF1">
    <property type="entry name" value="TRANSPORT AND GOLGI ORGANIZATION PROTEIN 6 HOMOLOG"/>
    <property type="match status" value="1"/>
</dbReference>
<organism evidence="3 4">
    <name type="scientific">Triparma strigata</name>
    <dbReference type="NCBI Taxonomy" id="1606541"/>
    <lineage>
        <taxon>Eukaryota</taxon>
        <taxon>Sar</taxon>
        <taxon>Stramenopiles</taxon>
        <taxon>Ochrophyta</taxon>
        <taxon>Bolidophyceae</taxon>
        <taxon>Parmales</taxon>
        <taxon>Triparmaceae</taxon>
        <taxon>Triparma</taxon>
    </lineage>
</organism>
<dbReference type="OrthoDB" id="39591at2759"/>
<sequence>MARLVCRIKWETFQLGFPNGTTPNSVAVRKRLGVKGLKILNDPTIRPNPPLTITQYKEISSTLKDLVSLPRFSSMLFSRHSTDMLLSTLLLHDGSPLTSITAAITDLLPPPLLISTLMPLLPHTSPPLTSTLSHILSYLSCTSLPIVLESLLPPNTPPASPTINMLSTRLSVSPKSLPTYHATLSSSIISLLSTSPSSLSLAVLNTLSLLVSNLPPLYISKILAPLPPPTLVLLLTRLHPTSLLPSLKKFIPEMFIFTLKLMLGSNHISAIKSDFVAGQIIFTELTEKYIGEIFGDSSVDIFGVLKVILEGGTMGVDFSGLNDTVNTEYVRMEEEGGGDDVKITCLSILNTILELGSKSRSQEEEQILKDFLPTLQALQTSKNSAILETSSHASLQILSRSEPLPPKPSSPAAKTPSSIFSEIVTLTSSTSVPTIAQGCMLLNRLLTSLSLSPSPPSSPPLPSLYSLTLKLLSHTDSYIYLSSIISLQKLIHLSPPLLLPLSSSISSPPPSSPTSKLTSAFIRSIKFNYDVMGERFNVSYSILEPVIVNFIGGVKYEKAEVREEVKGRIEEDTLKAFNDEEYNLNNSGPVYEIERRDLRRSECLLCLGELVKYVHEGIVAKVVPRIINLCVECLRMDESRVVRRGAGVMASEIFERVLEDWKEAMEGGEGKGEVLMAVVKGGGEGLKDAIKVAKGGGWGGGGGGRKGLGSGGKYYDEAVSVRCAEALKFYDEVEKLKGWEYAMRRLDIMEREERGTVGAVKRMLNASGAGEKDKDEISLKLTLNTDKLSLE</sequence>
<comment type="similarity">
    <text evidence="1">Belongs to the Tango6 family.</text>
</comment>
<dbReference type="Pfam" id="PF10363">
    <property type="entry name" value="RTP1_C1"/>
    <property type="match status" value="1"/>
</dbReference>
<feature type="domain" description="RNA polymerase II assembly factor Rtp1 C-terminal" evidence="2">
    <location>
        <begin position="420"/>
        <end position="496"/>
    </location>
</feature>
<accession>A0A9W7A8G8</accession>
<dbReference type="InterPro" id="IPR011989">
    <property type="entry name" value="ARM-like"/>
</dbReference>
<evidence type="ECO:0000259" key="2">
    <source>
        <dbReference type="Pfam" id="PF10363"/>
    </source>
</evidence>
<evidence type="ECO:0000313" key="4">
    <source>
        <dbReference type="Proteomes" id="UP001165085"/>
    </source>
</evidence>
<dbReference type="Gene3D" id="1.25.10.10">
    <property type="entry name" value="Leucine-rich Repeat Variant"/>
    <property type="match status" value="1"/>
</dbReference>
<dbReference type="Proteomes" id="UP001165085">
    <property type="component" value="Unassembled WGS sequence"/>
</dbReference>
<comment type="caution">
    <text evidence="3">The sequence shown here is derived from an EMBL/GenBank/DDBJ whole genome shotgun (WGS) entry which is preliminary data.</text>
</comment>
<dbReference type="InterPro" id="IPR039600">
    <property type="entry name" value="TANGO6/Rtp1"/>
</dbReference>
<dbReference type="InterPro" id="IPR019451">
    <property type="entry name" value="Rtp1_C1"/>
</dbReference>
<dbReference type="EMBL" id="BRXY01000097">
    <property type="protein sequence ID" value="GMH64852.1"/>
    <property type="molecule type" value="Genomic_DNA"/>
</dbReference>
<protein>
    <recommendedName>
        <fullName evidence="2">RNA polymerase II assembly factor Rtp1 C-terminal domain-containing protein</fullName>
    </recommendedName>
</protein>
<dbReference type="InterPro" id="IPR016024">
    <property type="entry name" value="ARM-type_fold"/>
</dbReference>
<reference evidence="4" key="1">
    <citation type="journal article" date="2023" name="Commun. Biol.">
        <title>Genome analysis of Parmales, the sister group of diatoms, reveals the evolutionary specialization of diatoms from phago-mixotrophs to photoautotrophs.</title>
        <authorList>
            <person name="Ban H."/>
            <person name="Sato S."/>
            <person name="Yoshikawa S."/>
            <person name="Yamada K."/>
            <person name="Nakamura Y."/>
            <person name="Ichinomiya M."/>
            <person name="Sato N."/>
            <person name="Blanc-Mathieu R."/>
            <person name="Endo H."/>
            <person name="Kuwata A."/>
            <person name="Ogata H."/>
        </authorList>
    </citation>
    <scope>NUCLEOTIDE SEQUENCE [LARGE SCALE GENOMIC DNA]</scope>
    <source>
        <strain evidence="4">NIES 3701</strain>
    </source>
</reference>
<name>A0A9W7A8G8_9STRA</name>
<dbReference type="SUPFAM" id="SSF48371">
    <property type="entry name" value="ARM repeat"/>
    <property type="match status" value="1"/>
</dbReference>
<proteinExistence type="inferred from homology"/>
<evidence type="ECO:0000313" key="3">
    <source>
        <dbReference type="EMBL" id="GMH64852.1"/>
    </source>
</evidence>
<dbReference type="GO" id="GO:0009306">
    <property type="term" value="P:protein secretion"/>
    <property type="evidence" value="ECO:0007669"/>
    <property type="project" value="TreeGrafter"/>
</dbReference>
<dbReference type="AlphaFoldDB" id="A0A9W7A8G8"/>